<dbReference type="Proteomes" id="UP000324133">
    <property type="component" value="Unassembled WGS sequence"/>
</dbReference>
<evidence type="ECO:0000313" key="3">
    <source>
        <dbReference type="Proteomes" id="UP000324133"/>
    </source>
</evidence>
<evidence type="ECO:0000313" key="2">
    <source>
        <dbReference type="EMBL" id="KAA3438755.1"/>
    </source>
</evidence>
<dbReference type="AlphaFoldDB" id="A0A5B6THG0"/>
<feature type="domain" description="Contractile injection system tube protein N-terminal" evidence="1">
    <location>
        <begin position="6"/>
        <end position="161"/>
    </location>
</feature>
<dbReference type="EMBL" id="VKKY01000002">
    <property type="protein sequence ID" value="KAA3438755.1"/>
    <property type="molecule type" value="Genomic_DNA"/>
</dbReference>
<dbReference type="RefSeq" id="WP_149091811.1">
    <property type="nucleotide sequence ID" value="NZ_VKKY01000002.1"/>
</dbReference>
<dbReference type="OrthoDB" id="9815939at2"/>
<evidence type="ECO:0000259" key="1">
    <source>
        <dbReference type="Pfam" id="PF19266"/>
    </source>
</evidence>
<name>A0A5B6THG0_9BACT</name>
<proteinExistence type="predicted"/>
<dbReference type="Pfam" id="PF19266">
    <property type="entry name" value="CIS_tube"/>
    <property type="match status" value="1"/>
</dbReference>
<dbReference type="InterPro" id="IPR045361">
    <property type="entry name" value="CIS_tube_prot_N"/>
</dbReference>
<keyword evidence="3" id="KW-1185">Reference proteome</keyword>
<comment type="caution">
    <text evidence="2">The sequence shown here is derived from an EMBL/GenBank/DDBJ whole genome shotgun (WGS) entry which is preliminary data.</text>
</comment>
<sequence>MADTGKLEKLKIIAYRDADLNDASWAGEYNALVNPETYQLDYKIEYNDGQGQGTSGAQPKYKHTKPEEFAFEFLFDSTGLIEGSPTGDIWGELKTFKQLLVDYDGAIHQPRHFKLVWGVSLFKCRLTSLQITFKLFKPDGTPIRALAKTQFKGSVEENLRVAREKSQSPDLTHERQVLAGDNLPLLCFRLYEDPRRYLQVAKANGLTSFRRLTPGQTLFFPPLAK</sequence>
<accession>A0A5B6THG0</accession>
<organism evidence="2 3">
    <name type="scientific">Rufibacter hautae</name>
    <dbReference type="NCBI Taxonomy" id="2595005"/>
    <lineage>
        <taxon>Bacteria</taxon>
        <taxon>Pseudomonadati</taxon>
        <taxon>Bacteroidota</taxon>
        <taxon>Cytophagia</taxon>
        <taxon>Cytophagales</taxon>
        <taxon>Hymenobacteraceae</taxon>
        <taxon>Rufibacter</taxon>
    </lineage>
</organism>
<protein>
    <submittedName>
        <fullName evidence="2">LysM peptidoglycan-binding domain-containing protein</fullName>
    </submittedName>
</protein>
<gene>
    <name evidence="2" type="ORF">FOA19_16190</name>
</gene>
<reference evidence="2 3" key="1">
    <citation type="submission" date="2019-07" db="EMBL/GenBank/DDBJ databases">
        <title>Rufibacter sp. nov., isolated from lake sediment.</title>
        <authorList>
            <person name="Qu J.-H."/>
        </authorList>
    </citation>
    <scope>NUCLEOTIDE SEQUENCE [LARGE SCALE GENOMIC DNA]</scope>
    <source>
        <strain evidence="2 3">NBS58-1</strain>
    </source>
</reference>